<feature type="region of interest" description="Disordered" evidence="1">
    <location>
        <begin position="225"/>
        <end position="267"/>
    </location>
</feature>
<evidence type="ECO:0000313" key="4">
    <source>
        <dbReference type="Proteomes" id="UP000605846"/>
    </source>
</evidence>
<name>A0A8H7BTM5_9FUNG</name>
<keyword evidence="2" id="KW-0472">Membrane</keyword>
<organism evidence="3 4">
    <name type="scientific">Apophysomyces ossiformis</name>
    <dbReference type="NCBI Taxonomy" id="679940"/>
    <lineage>
        <taxon>Eukaryota</taxon>
        <taxon>Fungi</taxon>
        <taxon>Fungi incertae sedis</taxon>
        <taxon>Mucoromycota</taxon>
        <taxon>Mucoromycotina</taxon>
        <taxon>Mucoromycetes</taxon>
        <taxon>Mucorales</taxon>
        <taxon>Mucorineae</taxon>
        <taxon>Mucoraceae</taxon>
        <taxon>Apophysomyces</taxon>
    </lineage>
</organism>
<dbReference type="Proteomes" id="UP000605846">
    <property type="component" value="Unassembled WGS sequence"/>
</dbReference>
<reference evidence="3" key="1">
    <citation type="submission" date="2020-01" db="EMBL/GenBank/DDBJ databases">
        <title>Genome Sequencing of Three Apophysomyces-Like Fungal Strains Confirms a Novel Fungal Genus in the Mucoromycota with divergent Burkholderia-like Endosymbiotic Bacteria.</title>
        <authorList>
            <person name="Stajich J.E."/>
            <person name="Macias A.M."/>
            <person name="Carter-House D."/>
            <person name="Lovett B."/>
            <person name="Kasson L.R."/>
            <person name="Berry K."/>
            <person name="Grigoriev I."/>
            <person name="Chang Y."/>
            <person name="Spatafora J."/>
            <person name="Kasson M.T."/>
        </authorList>
    </citation>
    <scope>NUCLEOTIDE SEQUENCE</scope>
    <source>
        <strain evidence="3">NRRL A-21654</strain>
    </source>
</reference>
<evidence type="ECO:0000256" key="2">
    <source>
        <dbReference type="SAM" id="Phobius"/>
    </source>
</evidence>
<feature type="compositionally biased region" description="Polar residues" evidence="1">
    <location>
        <begin position="136"/>
        <end position="154"/>
    </location>
</feature>
<feature type="region of interest" description="Disordered" evidence="1">
    <location>
        <begin position="124"/>
        <end position="154"/>
    </location>
</feature>
<evidence type="ECO:0000256" key="1">
    <source>
        <dbReference type="SAM" id="MobiDB-lite"/>
    </source>
</evidence>
<sequence>MSSVKSIRADRALSILNLLLLIAVIVFITLKSGTNPWTDNTISGPSNTSMGFTTYCSVYRRDMTTYMRCWLTNGAWLGLLVSAFFWLLLAFYTFAQSSSDIYDDDYDAYDFKADVPMAISPASPPIHKTEPYEPATPTSYNPSHTPVQQPQPSSTAEYNYKYYNYPSYEGYYDPMYAQQQPANYSAYHSPAAVTPYSGYEYTGPSAYQTPTSKREDTVHMMSDMGESKSSYTVTSASQQKTPVTPISGIQKGSGFTTEPPHSHDNHK</sequence>
<dbReference type="AlphaFoldDB" id="A0A8H7BTM5"/>
<evidence type="ECO:0000313" key="3">
    <source>
        <dbReference type="EMBL" id="KAF7727227.1"/>
    </source>
</evidence>
<feature type="transmembrane region" description="Helical" evidence="2">
    <location>
        <begin position="12"/>
        <end position="30"/>
    </location>
</feature>
<keyword evidence="2" id="KW-1133">Transmembrane helix</keyword>
<feature type="compositionally biased region" description="Polar residues" evidence="1">
    <location>
        <begin position="227"/>
        <end position="244"/>
    </location>
</feature>
<dbReference type="EMBL" id="JABAYA010000061">
    <property type="protein sequence ID" value="KAF7727227.1"/>
    <property type="molecule type" value="Genomic_DNA"/>
</dbReference>
<protein>
    <submittedName>
        <fullName evidence="3">Uncharacterized protein</fullName>
    </submittedName>
</protein>
<comment type="caution">
    <text evidence="3">The sequence shown here is derived from an EMBL/GenBank/DDBJ whole genome shotgun (WGS) entry which is preliminary data.</text>
</comment>
<keyword evidence="4" id="KW-1185">Reference proteome</keyword>
<proteinExistence type="predicted"/>
<dbReference type="OrthoDB" id="2262177at2759"/>
<keyword evidence="2" id="KW-0812">Transmembrane</keyword>
<feature type="transmembrane region" description="Helical" evidence="2">
    <location>
        <begin position="75"/>
        <end position="95"/>
    </location>
</feature>
<gene>
    <name evidence="3" type="ORF">EC973_007839</name>
</gene>
<accession>A0A8H7BTM5</accession>